<name>A0A9Q3I9M2_9BASI</name>
<dbReference type="AlphaFoldDB" id="A0A9Q3I9M2"/>
<proteinExistence type="predicted"/>
<gene>
    <name evidence="2" type="ORF">O181_070574</name>
</gene>
<evidence type="ECO:0000313" key="2">
    <source>
        <dbReference type="EMBL" id="MBW0530859.1"/>
    </source>
</evidence>
<comment type="caution">
    <text evidence="2">The sequence shown here is derived from an EMBL/GenBank/DDBJ whole genome shotgun (WGS) entry which is preliminary data.</text>
</comment>
<dbReference type="Proteomes" id="UP000765509">
    <property type="component" value="Unassembled WGS sequence"/>
</dbReference>
<keyword evidence="3" id="KW-1185">Reference proteome</keyword>
<sequence length="110" mass="11932">MTSMAHGLWNLLGHFWPKSNDAKRGKGGSPLVPKARWVQLSPFWPKIAKRNPGGQIGHTQQWAPLSTHGLSKPPGATRLGPESLPLNSGGDFSFIHVPCTKGSRHGAYML</sequence>
<accession>A0A9Q3I9M2</accession>
<organism evidence="2 3">
    <name type="scientific">Austropuccinia psidii MF-1</name>
    <dbReference type="NCBI Taxonomy" id="1389203"/>
    <lineage>
        <taxon>Eukaryota</taxon>
        <taxon>Fungi</taxon>
        <taxon>Dikarya</taxon>
        <taxon>Basidiomycota</taxon>
        <taxon>Pucciniomycotina</taxon>
        <taxon>Pucciniomycetes</taxon>
        <taxon>Pucciniales</taxon>
        <taxon>Sphaerophragmiaceae</taxon>
        <taxon>Austropuccinia</taxon>
    </lineage>
</organism>
<dbReference type="EMBL" id="AVOT02036369">
    <property type="protein sequence ID" value="MBW0530859.1"/>
    <property type="molecule type" value="Genomic_DNA"/>
</dbReference>
<feature type="region of interest" description="Disordered" evidence="1">
    <location>
        <begin position="51"/>
        <end position="83"/>
    </location>
</feature>
<evidence type="ECO:0000256" key="1">
    <source>
        <dbReference type="SAM" id="MobiDB-lite"/>
    </source>
</evidence>
<reference evidence="2" key="1">
    <citation type="submission" date="2021-03" db="EMBL/GenBank/DDBJ databases">
        <title>Draft genome sequence of rust myrtle Austropuccinia psidii MF-1, a brazilian biotype.</title>
        <authorList>
            <person name="Quecine M.C."/>
            <person name="Pachon D.M.R."/>
            <person name="Bonatelli M.L."/>
            <person name="Correr F.H."/>
            <person name="Franceschini L.M."/>
            <person name="Leite T.F."/>
            <person name="Margarido G.R.A."/>
            <person name="Almeida C.A."/>
            <person name="Ferrarezi J.A."/>
            <person name="Labate C.A."/>
        </authorList>
    </citation>
    <scope>NUCLEOTIDE SEQUENCE</scope>
    <source>
        <strain evidence="2">MF-1</strain>
    </source>
</reference>
<evidence type="ECO:0000313" key="3">
    <source>
        <dbReference type="Proteomes" id="UP000765509"/>
    </source>
</evidence>
<protein>
    <submittedName>
        <fullName evidence="2">Uncharacterized protein</fullName>
    </submittedName>
</protein>